<proteinExistence type="predicted"/>
<protein>
    <submittedName>
        <fullName evidence="2">Uncharacterized protein</fullName>
    </submittedName>
</protein>
<name>A0A0F9DY08_9ZZZZ</name>
<feature type="region of interest" description="Disordered" evidence="1">
    <location>
        <begin position="1"/>
        <end position="26"/>
    </location>
</feature>
<accession>A0A0F9DY08</accession>
<feature type="non-terminal residue" evidence="2">
    <location>
        <position position="1"/>
    </location>
</feature>
<comment type="caution">
    <text evidence="2">The sequence shown here is derived from an EMBL/GenBank/DDBJ whole genome shotgun (WGS) entry which is preliminary data.</text>
</comment>
<evidence type="ECO:0000256" key="1">
    <source>
        <dbReference type="SAM" id="MobiDB-lite"/>
    </source>
</evidence>
<reference evidence="2" key="1">
    <citation type="journal article" date="2015" name="Nature">
        <title>Complex archaea that bridge the gap between prokaryotes and eukaryotes.</title>
        <authorList>
            <person name="Spang A."/>
            <person name="Saw J.H."/>
            <person name="Jorgensen S.L."/>
            <person name="Zaremba-Niedzwiedzka K."/>
            <person name="Martijn J."/>
            <person name="Lind A.E."/>
            <person name="van Eijk R."/>
            <person name="Schleper C."/>
            <person name="Guy L."/>
            <person name="Ettema T.J."/>
        </authorList>
    </citation>
    <scope>NUCLEOTIDE SEQUENCE</scope>
</reference>
<gene>
    <name evidence="2" type="ORF">LCGC14_2143440</name>
</gene>
<dbReference type="AlphaFoldDB" id="A0A0F9DY08"/>
<organism evidence="2">
    <name type="scientific">marine sediment metagenome</name>
    <dbReference type="NCBI Taxonomy" id="412755"/>
    <lineage>
        <taxon>unclassified sequences</taxon>
        <taxon>metagenomes</taxon>
        <taxon>ecological metagenomes</taxon>
    </lineage>
</organism>
<evidence type="ECO:0000313" key="2">
    <source>
        <dbReference type="EMBL" id="KKL66594.1"/>
    </source>
</evidence>
<dbReference type="EMBL" id="LAZR01027153">
    <property type="protein sequence ID" value="KKL66594.1"/>
    <property type="molecule type" value="Genomic_DNA"/>
</dbReference>
<sequence>TVGSGGPSALGRTKTLRGAPKDVETP</sequence>